<proteinExistence type="predicted"/>
<dbReference type="Proteomes" id="UP000806528">
    <property type="component" value="Unassembled WGS sequence"/>
</dbReference>
<evidence type="ECO:0008006" key="3">
    <source>
        <dbReference type="Google" id="ProtNLM"/>
    </source>
</evidence>
<sequence length="72" mass="7688">MRLRIILSALVVLWIAIGVFAAFQRGHFDHIGTDAPSCSTLGSTAGTVFIGPLNYFGVNPTVECPEVPEPSE</sequence>
<keyword evidence="2" id="KW-1185">Reference proteome</keyword>
<dbReference type="RefSeq" id="WP_193124146.1">
    <property type="nucleotide sequence ID" value="NZ_JADBGI010000026.1"/>
</dbReference>
<evidence type="ECO:0000313" key="2">
    <source>
        <dbReference type="Proteomes" id="UP000806528"/>
    </source>
</evidence>
<dbReference type="EMBL" id="JADBGI010000026">
    <property type="protein sequence ID" value="MBE3001547.1"/>
    <property type="molecule type" value="Genomic_DNA"/>
</dbReference>
<evidence type="ECO:0000313" key="1">
    <source>
        <dbReference type="EMBL" id="MBE3001547.1"/>
    </source>
</evidence>
<comment type="caution">
    <text evidence="1">The sequence shown here is derived from an EMBL/GenBank/DDBJ whole genome shotgun (WGS) entry which is preliminary data.</text>
</comment>
<reference evidence="1 2" key="1">
    <citation type="submission" date="2020-09" db="EMBL/GenBank/DDBJ databases">
        <title>Diversity and distribution of actinomycetes associated with coral in the coast of Hainan.</title>
        <authorList>
            <person name="Li F."/>
        </authorList>
    </citation>
    <scope>NUCLEOTIDE SEQUENCE [LARGE SCALE GENOMIC DNA]</scope>
    <source>
        <strain evidence="1 2">HNM0947</strain>
    </source>
</reference>
<name>A0ABR9PCK1_9ACTN</name>
<organism evidence="1 2">
    <name type="scientific">Nocardiopsis coralli</name>
    <dbReference type="NCBI Taxonomy" id="2772213"/>
    <lineage>
        <taxon>Bacteria</taxon>
        <taxon>Bacillati</taxon>
        <taxon>Actinomycetota</taxon>
        <taxon>Actinomycetes</taxon>
        <taxon>Streptosporangiales</taxon>
        <taxon>Nocardiopsidaceae</taxon>
        <taxon>Nocardiopsis</taxon>
    </lineage>
</organism>
<protein>
    <recommendedName>
        <fullName evidence="3">Secreted protein</fullName>
    </recommendedName>
</protein>
<accession>A0ABR9PCK1</accession>
<gene>
    <name evidence="1" type="ORF">IDM40_23050</name>
</gene>